<sequence>MEWCNLTTVTGETTPVSRTASKADVCPAPSPSFSPQSIQHQQTGRNSCSLPLVVSAPPPQSPVVWPRVNTYDAPNTARLRAGALHEDVSPCKLFHIYALLLAVVLILYLTSVPVGGNWRLPPPIGYRLIACEDDVTPTCWKSRRLVSRTGNVLGTVSVRATADGKKHLGQVTSAIQAVVCFLVGRLELTLAQSACEVDESGKPAGDEALHSTCLRGIMISRETLLCRTRAPRSNEILSIRFEVYKWTRTPNEVANWMRWGMGYQELCTMLTVWYSGGDDQSRRFYITGMLLPQRGAATCVEQEVCVVAAYGRPWQSVVLGGL</sequence>
<comment type="caution">
    <text evidence="2">The sequence shown here is derived from an EMBL/GenBank/DDBJ whole genome shotgun (WGS) entry which is preliminary data.</text>
</comment>
<gene>
    <name evidence="2" type="ORF">PR048_009651</name>
</gene>
<evidence type="ECO:0000313" key="2">
    <source>
        <dbReference type="EMBL" id="KAJ8890144.1"/>
    </source>
</evidence>
<keyword evidence="1" id="KW-1133">Transmembrane helix</keyword>
<dbReference type="Proteomes" id="UP001159363">
    <property type="component" value="Chromosome 3"/>
</dbReference>
<accession>A0ABQ9I0J7</accession>
<dbReference type="EMBL" id="JARBHB010000003">
    <property type="protein sequence ID" value="KAJ8890144.1"/>
    <property type="molecule type" value="Genomic_DNA"/>
</dbReference>
<keyword evidence="1" id="KW-0472">Membrane</keyword>
<feature type="transmembrane region" description="Helical" evidence="1">
    <location>
        <begin position="94"/>
        <end position="114"/>
    </location>
</feature>
<protein>
    <recommendedName>
        <fullName evidence="4">Transmembrane protein</fullName>
    </recommendedName>
</protein>
<evidence type="ECO:0008006" key="4">
    <source>
        <dbReference type="Google" id="ProtNLM"/>
    </source>
</evidence>
<proteinExistence type="predicted"/>
<keyword evidence="1" id="KW-0812">Transmembrane</keyword>
<organism evidence="2 3">
    <name type="scientific">Dryococelus australis</name>
    <dbReference type="NCBI Taxonomy" id="614101"/>
    <lineage>
        <taxon>Eukaryota</taxon>
        <taxon>Metazoa</taxon>
        <taxon>Ecdysozoa</taxon>
        <taxon>Arthropoda</taxon>
        <taxon>Hexapoda</taxon>
        <taxon>Insecta</taxon>
        <taxon>Pterygota</taxon>
        <taxon>Neoptera</taxon>
        <taxon>Polyneoptera</taxon>
        <taxon>Phasmatodea</taxon>
        <taxon>Verophasmatodea</taxon>
        <taxon>Anareolatae</taxon>
        <taxon>Phasmatidae</taxon>
        <taxon>Eurycanthinae</taxon>
        <taxon>Dryococelus</taxon>
    </lineage>
</organism>
<reference evidence="2 3" key="1">
    <citation type="submission" date="2023-02" db="EMBL/GenBank/DDBJ databases">
        <title>LHISI_Scaffold_Assembly.</title>
        <authorList>
            <person name="Stuart O.P."/>
            <person name="Cleave R."/>
            <person name="Magrath M.J.L."/>
            <person name="Mikheyev A.S."/>
        </authorList>
    </citation>
    <scope>NUCLEOTIDE SEQUENCE [LARGE SCALE GENOMIC DNA]</scope>
    <source>
        <strain evidence="2">Daus_M_001</strain>
        <tissue evidence="2">Leg muscle</tissue>
    </source>
</reference>
<keyword evidence="3" id="KW-1185">Reference proteome</keyword>
<evidence type="ECO:0000256" key="1">
    <source>
        <dbReference type="SAM" id="Phobius"/>
    </source>
</evidence>
<name>A0ABQ9I0J7_9NEOP</name>
<evidence type="ECO:0000313" key="3">
    <source>
        <dbReference type="Proteomes" id="UP001159363"/>
    </source>
</evidence>